<dbReference type="SUPFAM" id="SSF56235">
    <property type="entry name" value="N-terminal nucleophile aminohydrolases (Ntn hydrolases)"/>
    <property type="match status" value="1"/>
</dbReference>
<feature type="non-terminal residue" evidence="1">
    <location>
        <position position="31"/>
    </location>
</feature>
<name>A0A9R1NCK9_WHEAT</name>
<protein>
    <submittedName>
        <fullName evidence="1">Uncharacterized protein</fullName>
    </submittedName>
</protein>
<dbReference type="InterPro" id="IPR029055">
    <property type="entry name" value="Ntn_hydrolases_N"/>
</dbReference>
<reference evidence="1" key="1">
    <citation type="journal article" date="2017" name="Gigascience">
        <title>The first near-complete assembly of the hexaploid bread wheat genome, Triticum aestivum.</title>
        <authorList>
            <person name="Zimin A.V."/>
            <person name="Puiu D."/>
            <person name="Hall R."/>
            <person name="Kingan S."/>
            <person name="Clavijo B.J."/>
            <person name="Salzberg S.L."/>
        </authorList>
    </citation>
    <scope>NUCLEOTIDE SEQUENCE</scope>
    <source>
        <tissue evidence="1">Leaf</tissue>
    </source>
</reference>
<gene>
    <name evidence="1" type="ORF">CFC21_109253</name>
</gene>
<sequence>GTQRTLNPYVTSNSVIAMKYKDGVIMACETG</sequence>
<dbReference type="OrthoDB" id="10518954at2759"/>
<dbReference type="EMBL" id="CM022231">
    <property type="protein sequence ID" value="KAF7108883.1"/>
    <property type="molecule type" value="Genomic_DNA"/>
</dbReference>
<dbReference type="Proteomes" id="UP000815260">
    <property type="component" value="Chromosome 7D"/>
</dbReference>
<evidence type="ECO:0000313" key="1">
    <source>
        <dbReference type="EMBL" id="KAF7108883.1"/>
    </source>
</evidence>
<accession>A0A9R1NCK9</accession>
<feature type="non-terminal residue" evidence="1">
    <location>
        <position position="1"/>
    </location>
</feature>
<dbReference type="AlphaFoldDB" id="A0A9R1NCK9"/>
<proteinExistence type="predicted"/>
<reference evidence="1" key="2">
    <citation type="submission" date="2020-03" db="EMBL/GenBank/DDBJ databases">
        <title>The second near-complete assembly of the hexaploid bread wheat (Triticum aestivum) genome.</title>
        <authorList>
            <person name="Zimin A.V."/>
            <person name="Puiu D."/>
            <person name="Shumante A."/>
            <person name="Alonge M."/>
            <person name="Salzberg S.L."/>
        </authorList>
    </citation>
    <scope>NUCLEOTIDE SEQUENCE</scope>
    <source>
        <tissue evidence="1">Leaf</tissue>
    </source>
</reference>
<comment type="caution">
    <text evidence="1">The sequence shown here is derived from an EMBL/GenBank/DDBJ whole genome shotgun (WGS) entry which is preliminary data.</text>
</comment>
<organism evidence="1">
    <name type="scientific">Triticum aestivum</name>
    <name type="common">Wheat</name>
    <dbReference type="NCBI Taxonomy" id="4565"/>
    <lineage>
        <taxon>Eukaryota</taxon>
        <taxon>Viridiplantae</taxon>
        <taxon>Streptophyta</taxon>
        <taxon>Embryophyta</taxon>
        <taxon>Tracheophyta</taxon>
        <taxon>Spermatophyta</taxon>
        <taxon>Magnoliopsida</taxon>
        <taxon>Liliopsida</taxon>
        <taxon>Poales</taxon>
        <taxon>Poaceae</taxon>
        <taxon>BOP clade</taxon>
        <taxon>Pooideae</taxon>
        <taxon>Triticodae</taxon>
        <taxon>Triticeae</taxon>
        <taxon>Triticinae</taxon>
        <taxon>Triticum</taxon>
    </lineage>
</organism>